<feature type="region of interest" description="Disordered" evidence="1">
    <location>
        <begin position="72"/>
        <end position="140"/>
    </location>
</feature>
<protein>
    <submittedName>
        <fullName evidence="3">Uncharacterized protein</fullName>
    </submittedName>
</protein>
<dbReference type="Proteomes" id="UP001519332">
    <property type="component" value="Unassembled WGS sequence"/>
</dbReference>
<keyword evidence="2" id="KW-0472">Membrane</keyword>
<evidence type="ECO:0000313" key="4">
    <source>
        <dbReference type="Proteomes" id="UP001519332"/>
    </source>
</evidence>
<dbReference type="EMBL" id="JAGINW010000001">
    <property type="protein sequence ID" value="MBP2322073.1"/>
    <property type="molecule type" value="Genomic_DNA"/>
</dbReference>
<sequence length="254" mass="24961">MDEKKLADLFNDAVRDVPPASFDAGAVRTASHRATIKRRNSIVAGSALALVLLAGGAVTTVALSGEMRDSSEVSAPAMGGAPMANSGSMDGGGSAQAPAVPAPRTEELSTNQDDRTGPPKQGGTPSGNAGGAGGTPSGCKADRELAAALAGELPAAANQGQVTVPFGCPAGAGAAAFAVTDGVRKGTISIVLVPPGVEPGFVPMGSNVEGYVPTQAQAAKGGLVYIVSQPAPGTSGAPLSDQIPRYAAEIGTRF</sequence>
<reference evidence="3 4" key="1">
    <citation type="submission" date="2021-03" db="EMBL/GenBank/DDBJ databases">
        <title>Sequencing the genomes of 1000 actinobacteria strains.</title>
        <authorList>
            <person name="Klenk H.-P."/>
        </authorList>
    </citation>
    <scope>NUCLEOTIDE SEQUENCE [LARGE SCALE GENOMIC DNA]</scope>
    <source>
        <strain evidence="3 4">DSM 46670</strain>
    </source>
</reference>
<keyword evidence="4" id="KW-1185">Reference proteome</keyword>
<keyword evidence="2" id="KW-0812">Transmembrane</keyword>
<accession>A0ABS4TDY2</accession>
<feature type="compositionally biased region" description="Basic and acidic residues" evidence="1">
    <location>
        <begin position="104"/>
        <end position="117"/>
    </location>
</feature>
<proteinExistence type="predicted"/>
<evidence type="ECO:0000313" key="3">
    <source>
        <dbReference type="EMBL" id="MBP2322073.1"/>
    </source>
</evidence>
<gene>
    <name evidence="3" type="ORF">JOF56_002458</name>
</gene>
<comment type="caution">
    <text evidence="3">The sequence shown here is derived from an EMBL/GenBank/DDBJ whole genome shotgun (WGS) entry which is preliminary data.</text>
</comment>
<keyword evidence="2" id="KW-1133">Transmembrane helix</keyword>
<evidence type="ECO:0000256" key="1">
    <source>
        <dbReference type="SAM" id="MobiDB-lite"/>
    </source>
</evidence>
<organism evidence="3 4">
    <name type="scientific">Kibdelosporangium banguiense</name>
    <dbReference type="NCBI Taxonomy" id="1365924"/>
    <lineage>
        <taxon>Bacteria</taxon>
        <taxon>Bacillati</taxon>
        <taxon>Actinomycetota</taxon>
        <taxon>Actinomycetes</taxon>
        <taxon>Pseudonocardiales</taxon>
        <taxon>Pseudonocardiaceae</taxon>
        <taxon>Kibdelosporangium</taxon>
    </lineage>
</organism>
<feature type="transmembrane region" description="Helical" evidence="2">
    <location>
        <begin position="42"/>
        <end position="63"/>
    </location>
</feature>
<evidence type="ECO:0000256" key="2">
    <source>
        <dbReference type="SAM" id="Phobius"/>
    </source>
</evidence>
<name>A0ABS4TDY2_9PSEU</name>
<dbReference type="RefSeq" id="WP_209637305.1">
    <property type="nucleotide sequence ID" value="NZ_JAGINW010000001.1"/>
</dbReference>
<feature type="compositionally biased region" description="Gly residues" evidence="1">
    <location>
        <begin position="124"/>
        <end position="136"/>
    </location>
</feature>